<dbReference type="InterPro" id="IPR013783">
    <property type="entry name" value="Ig-like_fold"/>
</dbReference>
<evidence type="ECO:0000313" key="8">
    <source>
        <dbReference type="Proteomes" id="UP000678393"/>
    </source>
</evidence>
<keyword evidence="5" id="KW-0675">Receptor</keyword>
<evidence type="ECO:0000256" key="6">
    <source>
        <dbReference type="ARBA" id="ARBA00023180"/>
    </source>
</evidence>
<organism evidence="7 8">
    <name type="scientific">Candidula unifasciata</name>
    <dbReference type="NCBI Taxonomy" id="100452"/>
    <lineage>
        <taxon>Eukaryota</taxon>
        <taxon>Metazoa</taxon>
        <taxon>Spiralia</taxon>
        <taxon>Lophotrochozoa</taxon>
        <taxon>Mollusca</taxon>
        <taxon>Gastropoda</taxon>
        <taxon>Heterobranchia</taxon>
        <taxon>Euthyneura</taxon>
        <taxon>Panpulmonata</taxon>
        <taxon>Eupulmonata</taxon>
        <taxon>Stylommatophora</taxon>
        <taxon>Helicina</taxon>
        <taxon>Helicoidea</taxon>
        <taxon>Geomitridae</taxon>
        <taxon>Candidula</taxon>
    </lineage>
</organism>
<dbReference type="OrthoDB" id="6071279at2759"/>
<dbReference type="SUPFAM" id="SSF49265">
    <property type="entry name" value="Fibronectin type III"/>
    <property type="match status" value="2"/>
</dbReference>
<feature type="non-terminal residue" evidence="7">
    <location>
        <position position="312"/>
    </location>
</feature>
<dbReference type="InterPro" id="IPR036116">
    <property type="entry name" value="FN3_sf"/>
</dbReference>
<comment type="caution">
    <text evidence="7">The sequence shown here is derived from an EMBL/GenBank/DDBJ whole genome shotgun (WGS) entry which is preliminary data.</text>
</comment>
<sequence>QPGSQAKCLPMSLVQIHDNQQGATLVVPNVTLDAAGQYNCHIWKQQCHEVQNIQDLENAGVGEVRVEYRPYNVSQFVCVFYNWNDSMNCTWQHPVDYSNWSNINISVVYTISSRHHPVSAFRCPHLTYHGCTFMNTESFLVENYVIEVNVTNTVENITASKVFSVSAYKSVKPAPVINLSAQPMPGCISLSWQHSKNYEKICRIRHHNIGDNNVEVVNDNINHTHFTQCGYPSYTHHNFSVDCYPAGIYSGYWSDPVYIDAWTPMTAPNVGPTTVNGSYTSTKCMNGYRNVTLMWQFLVSIHLFIRQPESWC</sequence>
<dbReference type="AlphaFoldDB" id="A0A8S3ZS22"/>
<evidence type="ECO:0000256" key="1">
    <source>
        <dbReference type="ARBA" id="ARBA00004479"/>
    </source>
</evidence>
<evidence type="ECO:0000256" key="4">
    <source>
        <dbReference type="ARBA" id="ARBA00023136"/>
    </source>
</evidence>
<keyword evidence="6" id="KW-0325">Glycoprotein</keyword>
<name>A0A8S3ZS22_9EUPU</name>
<dbReference type="Gene3D" id="2.60.40.10">
    <property type="entry name" value="Immunoglobulins"/>
    <property type="match status" value="2"/>
</dbReference>
<dbReference type="GO" id="GO:0004896">
    <property type="term" value="F:cytokine receptor activity"/>
    <property type="evidence" value="ECO:0007669"/>
    <property type="project" value="TreeGrafter"/>
</dbReference>
<evidence type="ECO:0000256" key="5">
    <source>
        <dbReference type="ARBA" id="ARBA00023170"/>
    </source>
</evidence>
<keyword evidence="3" id="KW-1133">Transmembrane helix</keyword>
<evidence type="ECO:0000256" key="3">
    <source>
        <dbReference type="ARBA" id="ARBA00022989"/>
    </source>
</evidence>
<accession>A0A8S3ZS22</accession>
<evidence type="ECO:0000256" key="2">
    <source>
        <dbReference type="ARBA" id="ARBA00022692"/>
    </source>
</evidence>
<dbReference type="PANTHER" id="PTHR23037:SF46">
    <property type="entry name" value="INTERLEUKIN 5 RECEPTOR SUBUNIT ALPHA"/>
    <property type="match status" value="1"/>
</dbReference>
<dbReference type="Proteomes" id="UP000678393">
    <property type="component" value="Unassembled WGS sequence"/>
</dbReference>
<comment type="subcellular location">
    <subcellularLocation>
        <location evidence="1">Membrane</location>
        <topology evidence="1">Single-pass type I membrane protein</topology>
    </subcellularLocation>
</comment>
<gene>
    <name evidence="7" type="ORF">CUNI_LOCUS17812</name>
</gene>
<reference evidence="7" key="1">
    <citation type="submission" date="2021-04" db="EMBL/GenBank/DDBJ databases">
        <authorList>
            <consortium name="Molecular Ecology Group"/>
        </authorList>
    </citation>
    <scope>NUCLEOTIDE SEQUENCE</scope>
</reference>
<evidence type="ECO:0000313" key="7">
    <source>
        <dbReference type="EMBL" id="CAG5132254.1"/>
    </source>
</evidence>
<dbReference type="PANTHER" id="PTHR23037">
    <property type="entry name" value="CYTOKINE RECEPTOR"/>
    <property type="match status" value="1"/>
</dbReference>
<dbReference type="EMBL" id="CAJHNH020005206">
    <property type="protein sequence ID" value="CAG5132254.1"/>
    <property type="molecule type" value="Genomic_DNA"/>
</dbReference>
<keyword evidence="4" id="KW-0472">Membrane</keyword>
<keyword evidence="2" id="KW-0812">Transmembrane</keyword>
<dbReference type="GO" id="GO:0009897">
    <property type="term" value="C:external side of plasma membrane"/>
    <property type="evidence" value="ECO:0007669"/>
    <property type="project" value="TreeGrafter"/>
</dbReference>
<keyword evidence="8" id="KW-1185">Reference proteome</keyword>
<proteinExistence type="predicted"/>
<protein>
    <submittedName>
        <fullName evidence="7">Uncharacterized protein</fullName>
    </submittedName>
</protein>